<keyword evidence="2" id="KW-1185">Reference proteome</keyword>
<reference evidence="1" key="1">
    <citation type="submission" date="2023-01" db="EMBL/GenBank/DDBJ databases">
        <title>Genome assembly of the deep-sea coral Lophelia pertusa.</title>
        <authorList>
            <person name="Herrera S."/>
            <person name="Cordes E."/>
        </authorList>
    </citation>
    <scope>NUCLEOTIDE SEQUENCE</scope>
    <source>
        <strain evidence="1">USNM1676648</strain>
        <tissue evidence="1">Polyp</tissue>
    </source>
</reference>
<proteinExistence type="predicted"/>
<evidence type="ECO:0000313" key="2">
    <source>
        <dbReference type="Proteomes" id="UP001163046"/>
    </source>
</evidence>
<sequence length="125" mass="14041">MEATAARYVKQACVNILHKKSPTQLPGCVYRSLRSVRGIKKSPTKKSARARLASKQFMGVFILRCSATTKITIVLPTRFDAITTENKTLKIVSMVDDISKLFCYLADNSKLLRDLPYGLAHFLNF</sequence>
<dbReference type="Proteomes" id="UP001163046">
    <property type="component" value="Unassembled WGS sequence"/>
</dbReference>
<organism evidence="1 2">
    <name type="scientific">Desmophyllum pertusum</name>
    <dbReference type="NCBI Taxonomy" id="174260"/>
    <lineage>
        <taxon>Eukaryota</taxon>
        <taxon>Metazoa</taxon>
        <taxon>Cnidaria</taxon>
        <taxon>Anthozoa</taxon>
        <taxon>Hexacorallia</taxon>
        <taxon>Scleractinia</taxon>
        <taxon>Caryophylliina</taxon>
        <taxon>Caryophylliidae</taxon>
        <taxon>Desmophyllum</taxon>
    </lineage>
</organism>
<evidence type="ECO:0000313" key="1">
    <source>
        <dbReference type="EMBL" id="KAJ7378328.1"/>
    </source>
</evidence>
<comment type="caution">
    <text evidence="1">The sequence shown here is derived from an EMBL/GenBank/DDBJ whole genome shotgun (WGS) entry which is preliminary data.</text>
</comment>
<name>A0A9X0CXT7_9CNID</name>
<dbReference type="AlphaFoldDB" id="A0A9X0CXT7"/>
<dbReference type="EMBL" id="MU826367">
    <property type="protein sequence ID" value="KAJ7378328.1"/>
    <property type="molecule type" value="Genomic_DNA"/>
</dbReference>
<gene>
    <name evidence="1" type="ORF">OS493_023576</name>
</gene>
<accession>A0A9X0CXT7</accession>
<protein>
    <submittedName>
        <fullName evidence="1">Uncharacterized protein</fullName>
    </submittedName>
</protein>